<dbReference type="PANTHER" id="PTHR43877">
    <property type="entry name" value="AMINOALKYLPHOSPHONATE N-ACETYLTRANSFERASE-RELATED-RELATED"/>
    <property type="match status" value="1"/>
</dbReference>
<keyword evidence="5" id="KW-1185">Reference proteome</keyword>
<dbReference type="Pfam" id="PF00583">
    <property type="entry name" value="Acetyltransf_1"/>
    <property type="match status" value="1"/>
</dbReference>
<dbReference type="CDD" id="cd04301">
    <property type="entry name" value="NAT_SF"/>
    <property type="match status" value="1"/>
</dbReference>
<dbReference type="EMBL" id="VIVK01000001">
    <property type="protein sequence ID" value="TWD80858.1"/>
    <property type="molecule type" value="Genomic_DNA"/>
</dbReference>
<keyword evidence="1 4" id="KW-0808">Transferase</keyword>
<organism evidence="4 5">
    <name type="scientific">Kribbella amoyensis</name>
    <dbReference type="NCBI Taxonomy" id="996641"/>
    <lineage>
        <taxon>Bacteria</taxon>
        <taxon>Bacillati</taxon>
        <taxon>Actinomycetota</taxon>
        <taxon>Actinomycetes</taxon>
        <taxon>Propionibacteriales</taxon>
        <taxon>Kribbellaceae</taxon>
        <taxon>Kribbella</taxon>
    </lineage>
</organism>
<evidence type="ECO:0000313" key="4">
    <source>
        <dbReference type="EMBL" id="TWD80858.1"/>
    </source>
</evidence>
<dbReference type="OrthoDB" id="5173601at2"/>
<name>A0A561BPR4_9ACTN</name>
<dbReference type="InterPro" id="IPR016181">
    <property type="entry name" value="Acyl_CoA_acyltransferase"/>
</dbReference>
<evidence type="ECO:0000313" key="5">
    <source>
        <dbReference type="Proteomes" id="UP000318380"/>
    </source>
</evidence>
<evidence type="ECO:0000256" key="2">
    <source>
        <dbReference type="ARBA" id="ARBA00023315"/>
    </source>
</evidence>
<feature type="domain" description="N-acetyltransferase" evidence="3">
    <location>
        <begin position="8"/>
        <end position="155"/>
    </location>
</feature>
<dbReference type="Proteomes" id="UP000318380">
    <property type="component" value="Unassembled WGS sequence"/>
</dbReference>
<reference evidence="4 5" key="1">
    <citation type="submission" date="2019-06" db="EMBL/GenBank/DDBJ databases">
        <title>Sequencing the genomes of 1000 actinobacteria strains.</title>
        <authorList>
            <person name="Klenk H.-P."/>
        </authorList>
    </citation>
    <scope>NUCLEOTIDE SEQUENCE [LARGE SCALE GENOMIC DNA]</scope>
    <source>
        <strain evidence="4 5">DSM 24683</strain>
    </source>
</reference>
<dbReference type="PROSITE" id="PS51186">
    <property type="entry name" value="GNAT"/>
    <property type="match status" value="1"/>
</dbReference>
<keyword evidence="2" id="KW-0012">Acyltransferase</keyword>
<dbReference type="SUPFAM" id="SSF55729">
    <property type="entry name" value="Acyl-CoA N-acyltransferases (Nat)"/>
    <property type="match status" value="1"/>
</dbReference>
<proteinExistence type="predicted"/>
<dbReference type="RefSeq" id="WP_145805182.1">
    <property type="nucleotide sequence ID" value="NZ_VIVK01000001.1"/>
</dbReference>
<dbReference type="PANTHER" id="PTHR43877:SF1">
    <property type="entry name" value="ACETYLTRANSFERASE"/>
    <property type="match status" value="1"/>
</dbReference>
<comment type="caution">
    <text evidence="4">The sequence shown here is derived from an EMBL/GenBank/DDBJ whole genome shotgun (WGS) entry which is preliminary data.</text>
</comment>
<dbReference type="GO" id="GO:0016747">
    <property type="term" value="F:acyltransferase activity, transferring groups other than amino-acyl groups"/>
    <property type="evidence" value="ECO:0007669"/>
    <property type="project" value="InterPro"/>
</dbReference>
<evidence type="ECO:0000256" key="1">
    <source>
        <dbReference type="ARBA" id="ARBA00022679"/>
    </source>
</evidence>
<dbReference type="Gene3D" id="3.40.630.30">
    <property type="match status" value="1"/>
</dbReference>
<gene>
    <name evidence="4" type="ORF">FB561_1955</name>
</gene>
<protein>
    <submittedName>
        <fullName evidence="4">Acetyltransferase (GNAT) family protein</fullName>
    </submittedName>
</protein>
<dbReference type="InterPro" id="IPR050832">
    <property type="entry name" value="Bact_Acetyltransf"/>
</dbReference>
<sequence>MTEVVLDLAVRDLTDADLAACGFAGSDLHLKQVARQLDRARDGEVDYLAVCTKTDLPVAIGGVDYVPHPGAGSLWQLAVHPALQSCGIGTVLIGAAEQRILARGLDRAEISVELSNPRAQALYERLGYVAYGEQLEAWDQQNPDGSITRYETTCAQLRKELRGGH</sequence>
<accession>A0A561BPR4</accession>
<dbReference type="AlphaFoldDB" id="A0A561BPR4"/>
<dbReference type="InterPro" id="IPR000182">
    <property type="entry name" value="GNAT_dom"/>
</dbReference>
<evidence type="ECO:0000259" key="3">
    <source>
        <dbReference type="PROSITE" id="PS51186"/>
    </source>
</evidence>